<keyword evidence="1" id="KW-0378">Hydrolase</keyword>
<comment type="caution">
    <text evidence="2">The sequence shown here is derived from an EMBL/GenBank/DDBJ whole genome shotgun (WGS) entry which is preliminary data.</text>
</comment>
<dbReference type="Gene3D" id="1.50.10.10">
    <property type="match status" value="1"/>
</dbReference>
<organism evidence="2 3">
    <name type="scientific">Ascochyta lentis</name>
    <dbReference type="NCBI Taxonomy" id="205686"/>
    <lineage>
        <taxon>Eukaryota</taxon>
        <taxon>Fungi</taxon>
        <taxon>Dikarya</taxon>
        <taxon>Ascomycota</taxon>
        <taxon>Pezizomycotina</taxon>
        <taxon>Dothideomycetes</taxon>
        <taxon>Pleosporomycetidae</taxon>
        <taxon>Pleosporales</taxon>
        <taxon>Pleosporineae</taxon>
        <taxon>Didymellaceae</taxon>
        <taxon>Ascochyta</taxon>
    </lineage>
</organism>
<dbReference type="GO" id="GO:0005975">
    <property type="term" value="P:carbohydrate metabolic process"/>
    <property type="evidence" value="ECO:0007669"/>
    <property type="project" value="InterPro"/>
</dbReference>
<evidence type="ECO:0000256" key="1">
    <source>
        <dbReference type="ARBA" id="ARBA00022801"/>
    </source>
</evidence>
<proteinExistence type="predicted"/>
<dbReference type="InterPro" id="IPR012341">
    <property type="entry name" value="6hp_glycosidase-like_sf"/>
</dbReference>
<dbReference type="InterPro" id="IPR010905">
    <property type="entry name" value="Glyco_hydro_88"/>
</dbReference>
<dbReference type="PANTHER" id="PTHR41814">
    <property type="entry name" value="EXPRESSED PROTEIN"/>
    <property type="match status" value="1"/>
</dbReference>
<dbReference type="SUPFAM" id="SSF48208">
    <property type="entry name" value="Six-hairpin glycosidases"/>
    <property type="match status" value="1"/>
</dbReference>
<dbReference type="EMBL" id="RZGK01000004">
    <property type="protein sequence ID" value="KAF9699719.1"/>
    <property type="molecule type" value="Genomic_DNA"/>
</dbReference>
<reference evidence="2" key="2">
    <citation type="submission" date="2020-09" db="EMBL/GenBank/DDBJ databases">
        <title>Reference genome assembly for Australian Ascochyta lentis isolate Al4.</title>
        <authorList>
            <person name="Lee R.C."/>
            <person name="Farfan-Caceres L.M."/>
            <person name="Debler J.W."/>
            <person name="Williams A.H."/>
            <person name="Henares B.M."/>
        </authorList>
    </citation>
    <scope>NUCLEOTIDE SEQUENCE</scope>
    <source>
        <strain evidence="2">Al4</strain>
    </source>
</reference>
<dbReference type="AlphaFoldDB" id="A0A8H7JA16"/>
<dbReference type="GO" id="GO:0016787">
    <property type="term" value="F:hydrolase activity"/>
    <property type="evidence" value="ECO:0007669"/>
    <property type="project" value="UniProtKB-KW"/>
</dbReference>
<dbReference type="Proteomes" id="UP000651452">
    <property type="component" value="Unassembled WGS sequence"/>
</dbReference>
<sequence length="359" mass="39808">MWKRKTERNGSERRELLFRVTIPAQTTASHSWEYGVVFEALLEHHDPSATVFNTPTPQHKPHQSHPEREVKALDYISPFVRTTTTTLCDGNGSSADPASLGIPTVLLHAADPSAGYLAAARRQIEHVLTAVPRLPNGAISHREVAASAWADFVYMVPPFLAYYGVCTDEEEMVREAVRQCCLYCDRVSGERGGDDRGLWSTSNGWAAAGMARVLATVRGSRLAEQMREEQRWLVKMIEGIVGGAMAFDTDASGLLRNYLDDETWWGKVSGTALLAATVFRMAVLEPDVFGSKHTDWALQKMETVRRCISEETGVASPAVNPLKESQRTPLEGVSPEGQAFVVLMYTAWRDWTQKDLLSP</sequence>
<dbReference type="Pfam" id="PF07470">
    <property type="entry name" value="Glyco_hydro_88"/>
    <property type="match status" value="1"/>
</dbReference>
<dbReference type="OrthoDB" id="4138492at2759"/>
<name>A0A8H7JA16_9PLEO</name>
<evidence type="ECO:0000313" key="2">
    <source>
        <dbReference type="EMBL" id="KAF9699719.1"/>
    </source>
</evidence>
<reference evidence="2" key="1">
    <citation type="submission" date="2018-12" db="EMBL/GenBank/DDBJ databases">
        <authorList>
            <person name="Syme R.A."/>
            <person name="Farfan-Caceres L."/>
            <person name="Lichtenzveig J."/>
        </authorList>
    </citation>
    <scope>NUCLEOTIDE SEQUENCE</scope>
    <source>
        <strain evidence="2">Al4</strain>
    </source>
</reference>
<evidence type="ECO:0000313" key="3">
    <source>
        <dbReference type="Proteomes" id="UP000651452"/>
    </source>
</evidence>
<keyword evidence="3" id="KW-1185">Reference proteome</keyword>
<gene>
    <name evidence="2" type="ORF">EKO04_002474</name>
</gene>
<dbReference type="PANTHER" id="PTHR41814:SF1">
    <property type="entry name" value="CELLULASE"/>
    <property type="match status" value="1"/>
</dbReference>
<protein>
    <submittedName>
        <fullName evidence="2">Uncharacterized protein</fullName>
    </submittedName>
</protein>
<dbReference type="InterPro" id="IPR008928">
    <property type="entry name" value="6-hairpin_glycosidase_sf"/>
</dbReference>
<accession>A0A8H7JA16</accession>